<dbReference type="CDD" id="cd06225">
    <property type="entry name" value="HAMP"/>
    <property type="match status" value="1"/>
</dbReference>
<dbReference type="InterPro" id="IPR004358">
    <property type="entry name" value="Sig_transdc_His_kin-like_C"/>
</dbReference>
<dbReference type="SUPFAM" id="SSF103190">
    <property type="entry name" value="Sensory domain-like"/>
    <property type="match status" value="1"/>
</dbReference>
<dbReference type="PRINTS" id="PR00344">
    <property type="entry name" value="BCTRLSENSOR"/>
</dbReference>
<keyword evidence="9" id="KW-0418">Kinase</keyword>
<comment type="catalytic activity">
    <reaction evidence="1">
        <text>ATP + protein L-histidine = ADP + protein N-phospho-L-histidine.</text>
        <dbReference type="EC" id="2.7.13.3"/>
    </reaction>
</comment>
<dbReference type="SMART" id="SM00388">
    <property type="entry name" value="HisKA"/>
    <property type="match status" value="1"/>
</dbReference>
<dbReference type="GO" id="GO:0005886">
    <property type="term" value="C:plasma membrane"/>
    <property type="evidence" value="ECO:0007669"/>
    <property type="project" value="UniProtKB-SubCell"/>
</dbReference>
<comment type="subcellular location">
    <subcellularLocation>
        <location evidence="2">Cell membrane</location>
        <topology evidence="2">Multi-pass membrane protein</topology>
    </subcellularLocation>
</comment>
<dbReference type="GO" id="GO:0000155">
    <property type="term" value="F:phosphorelay sensor kinase activity"/>
    <property type="evidence" value="ECO:0007669"/>
    <property type="project" value="InterPro"/>
</dbReference>
<dbReference type="Pfam" id="PF13426">
    <property type="entry name" value="PAS_9"/>
    <property type="match status" value="1"/>
</dbReference>
<dbReference type="SUPFAM" id="SSF47384">
    <property type="entry name" value="Homodimeric domain of signal transducing histidine kinase"/>
    <property type="match status" value="1"/>
</dbReference>
<dbReference type="Gene3D" id="3.40.50.2300">
    <property type="match status" value="1"/>
</dbReference>
<dbReference type="SMART" id="SM00091">
    <property type="entry name" value="PAS"/>
    <property type="match status" value="1"/>
</dbReference>
<dbReference type="GO" id="GO:0009927">
    <property type="term" value="F:histidine phosphotransfer kinase activity"/>
    <property type="evidence" value="ECO:0007669"/>
    <property type="project" value="TreeGrafter"/>
</dbReference>
<feature type="domain" description="Histidine kinase" evidence="15">
    <location>
        <begin position="527"/>
        <end position="746"/>
    </location>
</feature>
<dbReference type="Pfam" id="PF00672">
    <property type="entry name" value="HAMP"/>
    <property type="match status" value="1"/>
</dbReference>
<feature type="transmembrane region" description="Helical" evidence="14">
    <location>
        <begin position="326"/>
        <end position="345"/>
    </location>
</feature>
<dbReference type="GO" id="GO:0005524">
    <property type="term" value="F:ATP binding"/>
    <property type="evidence" value="ECO:0007669"/>
    <property type="project" value="UniProtKB-KW"/>
</dbReference>
<dbReference type="SMART" id="SM00304">
    <property type="entry name" value="HAMP"/>
    <property type="match status" value="1"/>
</dbReference>
<comment type="caution">
    <text evidence="18">The sequence shown here is derived from an EMBL/GenBank/DDBJ whole genome shotgun (WGS) entry which is preliminary data.</text>
</comment>
<evidence type="ECO:0000256" key="13">
    <source>
        <dbReference type="ARBA" id="ARBA00023136"/>
    </source>
</evidence>
<evidence type="ECO:0000259" key="17">
    <source>
        <dbReference type="PROSITE" id="PS50885"/>
    </source>
</evidence>
<dbReference type="Gene3D" id="1.10.287.130">
    <property type="match status" value="1"/>
</dbReference>
<evidence type="ECO:0000256" key="10">
    <source>
        <dbReference type="ARBA" id="ARBA00022840"/>
    </source>
</evidence>
<keyword evidence="7 14" id="KW-0812">Transmembrane</keyword>
<dbReference type="SMART" id="SM00387">
    <property type="entry name" value="HATPase_c"/>
    <property type="match status" value="1"/>
</dbReference>
<evidence type="ECO:0000256" key="11">
    <source>
        <dbReference type="ARBA" id="ARBA00022989"/>
    </source>
</evidence>
<dbReference type="InterPro" id="IPR036097">
    <property type="entry name" value="HisK_dim/P_sf"/>
</dbReference>
<dbReference type="InterPro" id="IPR003660">
    <property type="entry name" value="HAMP_dom"/>
</dbReference>
<dbReference type="FunFam" id="3.30.565.10:FF:000023">
    <property type="entry name" value="PAS domain-containing sensor histidine kinase"/>
    <property type="match status" value="1"/>
</dbReference>
<dbReference type="Gene3D" id="3.30.450.20">
    <property type="entry name" value="PAS domain"/>
    <property type="match status" value="2"/>
</dbReference>
<sequence>MFAMSMQARIMVLAFCCVIVSTLVIGTIAYNRIREATFDQAAERLAGQTKLMAQRFRLAYRDIEEDLFALSTTPPIRGIIRASANGGIDPYDGSSLENWRSRLAAIFASIMRNRQSYFQMRFIGIADQGREVVHIDRVENGERATPTSLLQQKIGEPYFARAMDGASGKVLFSDVTYNREFGGVDPRKIPAIRGMLPIDRPDGTRFGFLVINVDYKKMLQATFEELAPNTNTLVVNGSGDYMQYLKDGPVKEHPLELHGAYTRPVPRSVTETLRSPLQGGLLHDNESVAYFVKEKGNIGASDFISVILQVTEDELYSDARKTRREVVLTGILLILACLSISVLIARAMMAPLNRLVGLVRGVDDRELLAKLPVDRTDEVGDLARSLKERTQALFASEARAGAIVDNVLDGLLLIGENGIIERFNPSCERILGYKAEEVIGKNVAMFMEAPLAARHDGFLSEYVNGHGSGFIDTSREVVAVTRSGEKIPIELAISALRLEGAVKFSGVIRDIRDRKEMDRLKAEFVSTVSHELRTPLTSIRGSLGLIERLMPAELSESFRQMVHLARKNTERLIVLVNDILDFEKLSANKLEYDMSTADVNAELKQAAELNAGYAEEHDVSIDLRLADEALRVSVDVNRFQQILANLISNAIKFSRRGETVVIRAEGVGDYIRISVIDTGAGISDAFKENLFTPFAQADGTSSREKSGTGLGLAITKRFVEGMNGSIDFTSQEGVGTTFHVEFPQLEASASMEALERAEGDGRLVGLHIEDDTDFYKILAANVDDDILLVQARTLDEARRRMAVDYFDVLIIDISLEDGNGLTILDELGDVERMVVVVLTALDIQIDDPRVDLIVVKSRTRRGDLPEMLRDLTDRKIRKRAVAS</sequence>
<protein>
    <recommendedName>
        <fullName evidence="3">histidine kinase</fullName>
        <ecNumber evidence="3">2.7.13.3</ecNumber>
    </recommendedName>
</protein>
<feature type="domain" description="HAMP" evidence="17">
    <location>
        <begin position="346"/>
        <end position="398"/>
    </location>
</feature>
<proteinExistence type="predicted"/>
<keyword evidence="13 14" id="KW-0472">Membrane</keyword>
<evidence type="ECO:0000256" key="7">
    <source>
        <dbReference type="ARBA" id="ARBA00022692"/>
    </source>
</evidence>
<dbReference type="Pfam" id="PF21623">
    <property type="entry name" value="HK_sensor_dom_bact"/>
    <property type="match status" value="1"/>
</dbReference>
<evidence type="ECO:0000256" key="1">
    <source>
        <dbReference type="ARBA" id="ARBA00000085"/>
    </source>
</evidence>
<dbReference type="SUPFAM" id="SSF52172">
    <property type="entry name" value="CheY-like"/>
    <property type="match status" value="1"/>
</dbReference>
<dbReference type="CDD" id="cd00130">
    <property type="entry name" value="PAS"/>
    <property type="match status" value="1"/>
</dbReference>
<dbReference type="InterPro" id="IPR035965">
    <property type="entry name" value="PAS-like_dom_sf"/>
</dbReference>
<dbReference type="InterPro" id="IPR003661">
    <property type="entry name" value="HisK_dim/P_dom"/>
</dbReference>
<evidence type="ECO:0000259" key="16">
    <source>
        <dbReference type="PROSITE" id="PS50112"/>
    </source>
</evidence>
<evidence type="ECO:0000256" key="5">
    <source>
        <dbReference type="ARBA" id="ARBA00022553"/>
    </source>
</evidence>
<reference evidence="18" key="1">
    <citation type="submission" date="2020-05" db="EMBL/GenBank/DDBJ databases">
        <title>Identification of trans-AT polyketide cluster in two marine bacteria, producers of a novel glutaramide-containing polyketide sesbanimide D and analogs.</title>
        <authorList>
            <person name="Kacar D."/>
            <person name="Rodriguez P."/>
            <person name="Canedo L."/>
            <person name="Gonzalez E."/>
            <person name="Galan B."/>
            <person name="De La Calle F."/>
            <person name="Garcia J.L."/>
        </authorList>
    </citation>
    <scope>NUCLEOTIDE SEQUENCE</scope>
    <source>
        <strain evidence="18">PHM038</strain>
    </source>
</reference>
<dbReference type="PROSITE" id="PS50112">
    <property type="entry name" value="PAS"/>
    <property type="match status" value="1"/>
</dbReference>
<keyword evidence="5" id="KW-0597">Phosphoprotein</keyword>
<dbReference type="Proteomes" id="UP000598467">
    <property type="component" value="Unassembled WGS sequence"/>
</dbReference>
<evidence type="ECO:0000256" key="14">
    <source>
        <dbReference type="SAM" id="Phobius"/>
    </source>
</evidence>
<dbReference type="InterPro" id="IPR036890">
    <property type="entry name" value="HATPase_C_sf"/>
</dbReference>
<dbReference type="Gene3D" id="6.10.340.10">
    <property type="match status" value="1"/>
</dbReference>
<dbReference type="EC" id="2.7.13.3" evidence="3"/>
<keyword evidence="6" id="KW-0808">Transferase</keyword>
<keyword evidence="12" id="KW-0902">Two-component regulatory system</keyword>
<dbReference type="SUPFAM" id="SSF55874">
    <property type="entry name" value="ATPase domain of HSP90 chaperone/DNA topoisomerase II/histidine kinase"/>
    <property type="match status" value="1"/>
</dbReference>
<dbReference type="PROSITE" id="PS50885">
    <property type="entry name" value="HAMP"/>
    <property type="match status" value="1"/>
</dbReference>
<dbReference type="PANTHER" id="PTHR43047">
    <property type="entry name" value="TWO-COMPONENT HISTIDINE PROTEIN KINASE"/>
    <property type="match status" value="1"/>
</dbReference>
<evidence type="ECO:0000256" key="12">
    <source>
        <dbReference type="ARBA" id="ARBA00023012"/>
    </source>
</evidence>
<dbReference type="EMBL" id="JABFCZ010000053">
    <property type="protein sequence ID" value="MBD1549695.1"/>
    <property type="molecule type" value="Genomic_DNA"/>
</dbReference>
<dbReference type="AlphaFoldDB" id="A0A926P4C4"/>
<evidence type="ECO:0000256" key="4">
    <source>
        <dbReference type="ARBA" id="ARBA00022475"/>
    </source>
</evidence>
<dbReference type="InterPro" id="IPR011006">
    <property type="entry name" value="CheY-like_superfamily"/>
</dbReference>
<evidence type="ECO:0000256" key="3">
    <source>
        <dbReference type="ARBA" id="ARBA00012438"/>
    </source>
</evidence>
<dbReference type="Pfam" id="PF02518">
    <property type="entry name" value="HATPase_c"/>
    <property type="match status" value="1"/>
</dbReference>
<keyword evidence="8" id="KW-0547">Nucleotide-binding</keyword>
<evidence type="ECO:0000259" key="15">
    <source>
        <dbReference type="PROSITE" id="PS50109"/>
    </source>
</evidence>
<dbReference type="InterPro" id="IPR000014">
    <property type="entry name" value="PAS"/>
</dbReference>
<feature type="domain" description="PAS" evidence="16">
    <location>
        <begin position="396"/>
        <end position="448"/>
    </location>
</feature>
<dbReference type="NCBIfam" id="TIGR00229">
    <property type="entry name" value="sensory_box"/>
    <property type="match status" value="1"/>
</dbReference>
<dbReference type="SUPFAM" id="SSF55785">
    <property type="entry name" value="PYP-like sensor domain (PAS domain)"/>
    <property type="match status" value="1"/>
</dbReference>
<name>A0A926P4C4_9HYPH</name>
<dbReference type="InterPro" id="IPR048760">
    <property type="entry name" value="VP0354-like_sensor_dom"/>
</dbReference>
<organism evidence="18 19">
    <name type="scientific">Roseibium aggregatum</name>
    <dbReference type="NCBI Taxonomy" id="187304"/>
    <lineage>
        <taxon>Bacteria</taxon>
        <taxon>Pseudomonadati</taxon>
        <taxon>Pseudomonadota</taxon>
        <taxon>Alphaproteobacteria</taxon>
        <taxon>Hyphomicrobiales</taxon>
        <taxon>Stappiaceae</taxon>
        <taxon>Roseibium</taxon>
    </lineage>
</organism>
<dbReference type="CDD" id="cd16922">
    <property type="entry name" value="HATPase_EvgS-ArcB-TorS-like"/>
    <property type="match status" value="1"/>
</dbReference>
<gene>
    <name evidence="18" type="ORF">HK439_25875</name>
</gene>
<evidence type="ECO:0000256" key="8">
    <source>
        <dbReference type="ARBA" id="ARBA00022741"/>
    </source>
</evidence>
<keyword evidence="4" id="KW-1003">Cell membrane</keyword>
<accession>A0A926P4C4</accession>
<keyword evidence="11 14" id="KW-1133">Transmembrane helix</keyword>
<dbReference type="InterPro" id="IPR003594">
    <property type="entry name" value="HATPase_dom"/>
</dbReference>
<dbReference type="PROSITE" id="PS50109">
    <property type="entry name" value="HIS_KIN"/>
    <property type="match status" value="1"/>
</dbReference>
<evidence type="ECO:0000256" key="9">
    <source>
        <dbReference type="ARBA" id="ARBA00022777"/>
    </source>
</evidence>
<keyword evidence="10" id="KW-0067">ATP-binding</keyword>
<evidence type="ECO:0000256" key="6">
    <source>
        <dbReference type="ARBA" id="ARBA00022679"/>
    </source>
</evidence>
<dbReference type="InterPro" id="IPR029151">
    <property type="entry name" value="Sensor-like_sf"/>
</dbReference>
<evidence type="ECO:0000256" key="2">
    <source>
        <dbReference type="ARBA" id="ARBA00004651"/>
    </source>
</evidence>
<evidence type="ECO:0000313" key="19">
    <source>
        <dbReference type="Proteomes" id="UP000598467"/>
    </source>
</evidence>
<dbReference type="InterPro" id="IPR005467">
    <property type="entry name" value="His_kinase_dom"/>
</dbReference>
<dbReference type="Gene3D" id="3.30.565.10">
    <property type="entry name" value="Histidine kinase-like ATPase, C-terminal domain"/>
    <property type="match status" value="1"/>
</dbReference>
<dbReference type="Pfam" id="PF00512">
    <property type="entry name" value="HisKA"/>
    <property type="match status" value="1"/>
</dbReference>
<evidence type="ECO:0000313" key="18">
    <source>
        <dbReference type="EMBL" id="MBD1549695.1"/>
    </source>
</evidence>
<dbReference type="CDD" id="cd00082">
    <property type="entry name" value="HisKA"/>
    <property type="match status" value="1"/>
</dbReference>
<dbReference type="PANTHER" id="PTHR43047:SF72">
    <property type="entry name" value="OSMOSENSING HISTIDINE PROTEIN KINASE SLN1"/>
    <property type="match status" value="1"/>
</dbReference>